<evidence type="ECO:0000256" key="5">
    <source>
        <dbReference type="ARBA" id="ARBA00022679"/>
    </source>
</evidence>
<name>A0A067QUH5_ZOONE</name>
<dbReference type="GO" id="GO:0005634">
    <property type="term" value="C:nucleus"/>
    <property type="evidence" value="ECO:0007669"/>
    <property type="project" value="UniProtKB-SubCell"/>
</dbReference>
<reference evidence="11 12" key="1">
    <citation type="journal article" date="2014" name="Nat. Commun.">
        <title>Molecular traces of alternative social organization in a termite genome.</title>
        <authorList>
            <person name="Terrapon N."/>
            <person name="Li C."/>
            <person name="Robertson H.M."/>
            <person name="Ji L."/>
            <person name="Meng X."/>
            <person name="Booth W."/>
            <person name="Chen Z."/>
            <person name="Childers C.P."/>
            <person name="Glastad K.M."/>
            <person name="Gokhale K."/>
            <person name="Gowin J."/>
            <person name="Gronenberg W."/>
            <person name="Hermansen R.A."/>
            <person name="Hu H."/>
            <person name="Hunt B.G."/>
            <person name="Huylmans A.K."/>
            <person name="Khalil S.M."/>
            <person name="Mitchell R.D."/>
            <person name="Munoz-Torres M.C."/>
            <person name="Mustard J.A."/>
            <person name="Pan H."/>
            <person name="Reese J.T."/>
            <person name="Scharf M.E."/>
            <person name="Sun F."/>
            <person name="Vogel H."/>
            <person name="Xiao J."/>
            <person name="Yang W."/>
            <person name="Yang Z."/>
            <person name="Yang Z."/>
            <person name="Zhou J."/>
            <person name="Zhu J."/>
            <person name="Brent C.S."/>
            <person name="Elsik C.G."/>
            <person name="Goodisman M.A."/>
            <person name="Liberles D.A."/>
            <person name="Roe R.M."/>
            <person name="Vargo E.L."/>
            <person name="Vilcinskas A."/>
            <person name="Wang J."/>
            <person name="Bornberg-Bauer E."/>
            <person name="Korb J."/>
            <person name="Zhang G."/>
            <person name="Liebig J."/>
        </authorList>
    </citation>
    <scope>NUCLEOTIDE SEQUENCE [LARGE SCALE GENOMIC DNA]</scope>
    <source>
        <tissue evidence="11">Whole organism</tissue>
    </source>
</reference>
<dbReference type="InParanoid" id="A0A067QUH5"/>
<comment type="subunit">
    <text evidence="10">Monomer and homodimer. Interacts with small ribosomal subunit protein uS11. Not a structural component of 43S pre-ribosomes, but transiently interacts with them by binding to uS11.</text>
</comment>
<keyword evidence="9 10" id="KW-0539">Nucleus</keyword>
<evidence type="ECO:0000256" key="4">
    <source>
        <dbReference type="ARBA" id="ARBA00022552"/>
    </source>
</evidence>
<feature type="binding site" evidence="10">
    <location>
        <position position="20"/>
    </location>
    <ligand>
        <name>ATP</name>
        <dbReference type="ChEBI" id="CHEBI:30616"/>
    </ligand>
</feature>
<evidence type="ECO:0000313" key="11">
    <source>
        <dbReference type="EMBL" id="KDR13775.1"/>
    </source>
</evidence>
<keyword evidence="2 10" id="KW-0963">Cytoplasm</keyword>
<evidence type="ECO:0000256" key="9">
    <source>
        <dbReference type="ARBA" id="ARBA00023242"/>
    </source>
</evidence>
<dbReference type="AlphaFoldDB" id="A0A067QUH5"/>
<accession>A0A067QUH5</accession>
<dbReference type="InterPro" id="IPR020618">
    <property type="entry name" value="Adenyl_kinase_AK6"/>
</dbReference>
<dbReference type="OrthoDB" id="10251185at2759"/>
<dbReference type="eggNOG" id="KOG3347">
    <property type="taxonomic scope" value="Eukaryota"/>
</dbReference>
<dbReference type="GO" id="GO:0004017">
    <property type="term" value="F:AMP kinase activity"/>
    <property type="evidence" value="ECO:0007669"/>
    <property type="project" value="UniProtKB-UniRule"/>
</dbReference>
<keyword evidence="6 10" id="KW-0547">Nucleotide-binding</keyword>
<comment type="function">
    <text evidence="10">Broad-specificity nucleoside monophosphate (NMP) kinase that catalyzes the reversible transfer of the terminal phosphate group between nucleoside triphosphates and monophosphates. Has also ATPase activity. Involved in the late cytoplasmic maturation steps of the 40S ribosomal particles, specifically 18S rRNA maturation. While NMP activity is not required for ribosome maturation, ATPase activity is. Associates transiently with small ribosomal subunit protein uS11. ATP hydrolysis breaks the interaction with uS11. May temporarily remove uS11 from the ribosome to enable a conformational change of the ribosomal RNA that is needed for the final maturation step of the small ribosomal subunit. Its NMP activity may have a role in nuclear energy homeostasis.</text>
</comment>
<dbReference type="GO" id="GO:0042274">
    <property type="term" value="P:ribosomal small subunit biogenesis"/>
    <property type="evidence" value="ECO:0007669"/>
    <property type="project" value="UniProtKB-UniRule"/>
</dbReference>
<feature type="binding site" evidence="10">
    <location>
        <position position="114"/>
    </location>
    <ligand>
        <name>ATP</name>
        <dbReference type="ChEBI" id="CHEBI:30616"/>
    </ligand>
</feature>
<protein>
    <recommendedName>
        <fullName evidence="10">Adenylate kinase isoenzyme 6 homolog</fullName>
        <shortName evidence="10">AK6</shortName>
        <ecNumber evidence="10">2.7.4.3</ecNumber>
    </recommendedName>
    <alternativeName>
        <fullName evidence="10">Dual activity adenylate kinase/ATPase</fullName>
        <shortName evidence="10">AK/ATPase</shortName>
    </alternativeName>
</protein>
<comment type="subcellular location">
    <subcellularLocation>
        <location evidence="10">Cytoplasm</location>
    </subcellularLocation>
    <subcellularLocation>
        <location evidence="10">Nucleus</location>
    </subcellularLocation>
</comment>
<dbReference type="Proteomes" id="UP000027135">
    <property type="component" value="Unassembled WGS sequence"/>
</dbReference>
<keyword evidence="5 10" id="KW-0808">Transferase</keyword>
<feature type="binding site" evidence="10">
    <location>
        <position position="21"/>
    </location>
    <ligand>
        <name>ATP</name>
        <dbReference type="ChEBI" id="CHEBI:30616"/>
    </ligand>
</feature>
<dbReference type="GO" id="GO:0016887">
    <property type="term" value="F:ATP hydrolysis activity"/>
    <property type="evidence" value="ECO:0007669"/>
    <property type="project" value="UniProtKB-UniRule"/>
</dbReference>
<feature type="region of interest" description="LID" evidence="10">
    <location>
        <begin position="113"/>
        <end position="123"/>
    </location>
</feature>
<proteinExistence type="inferred from homology"/>
<dbReference type="EMBL" id="KK852921">
    <property type="protein sequence ID" value="KDR13775.1"/>
    <property type="molecule type" value="Genomic_DNA"/>
</dbReference>
<comment type="catalytic activity">
    <reaction evidence="1 10">
        <text>AMP + ATP = 2 ADP</text>
        <dbReference type="Rhea" id="RHEA:12973"/>
        <dbReference type="ChEBI" id="CHEBI:30616"/>
        <dbReference type="ChEBI" id="CHEBI:456215"/>
        <dbReference type="ChEBI" id="CHEBI:456216"/>
        <dbReference type="EC" id="2.7.4.3"/>
    </reaction>
</comment>
<dbReference type="GO" id="GO:0005737">
    <property type="term" value="C:cytoplasm"/>
    <property type="evidence" value="ECO:0007669"/>
    <property type="project" value="UniProtKB-SubCell"/>
</dbReference>
<dbReference type="FunCoup" id="A0A067QUH5">
    <property type="interactions" value="1734"/>
</dbReference>
<dbReference type="InterPro" id="IPR027417">
    <property type="entry name" value="P-loop_NTPase"/>
</dbReference>
<evidence type="ECO:0000256" key="8">
    <source>
        <dbReference type="ARBA" id="ARBA00022840"/>
    </source>
</evidence>
<keyword evidence="12" id="KW-1185">Reference proteome</keyword>
<comment type="similarity">
    <text evidence="10">Belongs to the adenylate kinase family. AK6 subfamily.</text>
</comment>
<dbReference type="GO" id="GO:0006364">
    <property type="term" value="P:rRNA processing"/>
    <property type="evidence" value="ECO:0007669"/>
    <property type="project" value="UniProtKB-KW"/>
</dbReference>
<evidence type="ECO:0000256" key="1">
    <source>
        <dbReference type="ARBA" id="ARBA00000582"/>
    </source>
</evidence>
<keyword evidence="8 10" id="KW-0067">ATP-binding</keyword>
<feature type="binding site" evidence="10">
    <location>
        <position position="18"/>
    </location>
    <ligand>
        <name>ATP</name>
        <dbReference type="ChEBI" id="CHEBI:30616"/>
    </ligand>
</feature>
<organism evidence="11 12">
    <name type="scientific">Zootermopsis nevadensis</name>
    <name type="common">Dampwood termite</name>
    <dbReference type="NCBI Taxonomy" id="136037"/>
    <lineage>
        <taxon>Eukaryota</taxon>
        <taxon>Metazoa</taxon>
        <taxon>Ecdysozoa</taxon>
        <taxon>Arthropoda</taxon>
        <taxon>Hexapoda</taxon>
        <taxon>Insecta</taxon>
        <taxon>Pterygota</taxon>
        <taxon>Neoptera</taxon>
        <taxon>Polyneoptera</taxon>
        <taxon>Dictyoptera</taxon>
        <taxon>Blattodea</taxon>
        <taxon>Blattoidea</taxon>
        <taxon>Termitoidae</taxon>
        <taxon>Termopsidae</taxon>
        <taxon>Zootermopsis</taxon>
    </lineage>
</organism>
<evidence type="ECO:0000313" key="12">
    <source>
        <dbReference type="Proteomes" id="UP000027135"/>
    </source>
</evidence>
<dbReference type="PANTHER" id="PTHR12595:SF0">
    <property type="entry name" value="ADENYLATE KINASE ISOENZYME 6"/>
    <property type="match status" value="1"/>
</dbReference>
<dbReference type="EC" id="2.7.4.3" evidence="10"/>
<keyword evidence="3 10" id="KW-0690">Ribosome biogenesis</keyword>
<keyword evidence="7 10" id="KW-0418">Kinase</keyword>
<dbReference type="FunFam" id="3.40.50.300:FF:000372">
    <property type="entry name" value="Adenylate kinase isoenzyme 6 homolog"/>
    <property type="match status" value="1"/>
</dbReference>
<gene>
    <name evidence="11" type="ORF">L798_12069</name>
</gene>
<dbReference type="OMA" id="QCEIFGT"/>
<comment type="caution">
    <text evidence="10">Lacks conserved residue(s) required for the propagation of feature annotation.</text>
</comment>
<feature type="region of interest" description="NMPbind" evidence="10">
    <location>
        <begin position="38"/>
        <end position="61"/>
    </location>
</feature>
<dbReference type="Pfam" id="PF13238">
    <property type="entry name" value="AAA_18"/>
    <property type="match status" value="1"/>
</dbReference>
<evidence type="ECO:0000256" key="2">
    <source>
        <dbReference type="ARBA" id="ARBA00022490"/>
    </source>
</evidence>
<dbReference type="GO" id="GO:0005524">
    <property type="term" value="F:ATP binding"/>
    <property type="evidence" value="ECO:0007669"/>
    <property type="project" value="UniProtKB-KW"/>
</dbReference>
<dbReference type="HAMAP" id="MF_00039">
    <property type="entry name" value="Adenylate_kinase_AK6"/>
    <property type="match status" value="1"/>
</dbReference>
<dbReference type="SUPFAM" id="SSF52540">
    <property type="entry name" value="P-loop containing nucleoside triphosphate hydrolases"/>
    <property type="match status" value="1"/>
</dbReference>
<feature type="binding site" evidence="10">
    <location>
        <position position="22"/>
    </location>
    <ligand>
        <name>ATP</name>
        <dbReference type="ChEBI" id="CHEBI:30616"/>
    </ligand>
</feature>
<evidence type="ECO:0000256" key="7">
    <source>
        <dbReference type="ARBA" id="ARBA00022777"/>
    </source>
</evidence>
<feature type="binding site" evidence="10">
    <location>
        <position position="23"/>
    </location>
    <ligand>
        <name>ATP</name>
        <dbReference type="ChEBI" id="CHEBI:30616"/>
    </ligand>
</feature>
<comment type="catalytic activity">
    <reaction evidence="10">
        <text>ATP + H2O = ADP + phosphate + H(+)</text>
        <dbReference type="Rhea" id="RHEA:13065"/>
        <dbReference type="ChEBI" id="CHEBI:15377"/>
        <dbReference type="ChEBI" id="CHEBI:15378"/>
        <dbReference type="ChEBI" id="CHEBI:30616"/>
        <dbReference type="ChEBI" id="CHEBI:43474"/>
        <dbReference type="ChEBI" id="CHEBI:456216"/>
    </reaction>
</comment>
<dbReference type="Gene3D" id="3.40.50.300">
    <property type="entry name" value="P-loop containing nucleotide triphosphate hydrolases"/>
    <property type="match status" value="1"/>
</dbReference>
<evidence type="ECO:0000256" key="10">
    <source>
        <dbReference type="HAMAP-Rule" id="MF_03173"/>
    </source>
</evidence>
<dbReference type="PANTHER" id="PTHR12595">
    <property type="entry name" value="POS9-ACTIVATING FACTOR FAP7-RELATED"/>
    <property type="match status" value="1"/>
</dbReference>
<sequence length="177" mass="20377">METSQRIMPNILVTGTPGVGKSTVCEQLAERTGLEWLEVGKIAKDCECFEEFDEVYQCPVLDEDKLIDELEDKMAQGGNIVDYHGCDFFPERWFDIVFVLRTNNTVLYDRLTHRGYTGKKLEDNVQCEIFQTILEEAQAAYKPDIVHQLPSNTADDMEENLDKITAWVEQWKMRASS</sequence>
<evidence type="ECO:0000256" key="6">
    <source>
        <dbReference type="ARBA" id="ARBA00022741"/>
    </source>
</evidence>
<evidence type="ECO:0000256" key="3">
    <source>
        <dbReference type="ARBA" id="ARBA00022517"/>
    </source>
</evidence>
<dbReference type="STRING" id="136037.A0A067QUH5"/>
<keyword evidence="4 10" id="KW-0698">rRNA processing</keyword>